<proteinExistence type="inferred from homology"/>
<protein>
    <recommendedName>
        <fullName evidence="12">DUF2029 domain-containing protein</fullName>
    </recommendedName>
</protein>
<evidence type="ECO:0000313" key="11">
    <source>
        <dbReference type="Proteomes" id="UP000276526"/>
    </source>
</evidence>
<evidence type="ECO:0008006" key="12">
    <source>
        <dbReference type="Google" id="ProtNLM"/>
    </source>
</evidence>
<dbReference type="AlphaFoldDB" id="A0A3R8QFG3"/>
<feature type="compositionally biased region" description="Basic and acidic residues" evidence="8">
    <location>
        <begin position="467"/>
        <end position="480"/>
    </location>
</feature>
<evidence type="ECO:0000256" key="1">
    <source>
        <dbReference type="ARBA" id="ARBA00004651"/>
    </source>
</evidence>
<dbReference type="Proteomes" id="UP000276526">
    <property type="component" value="Unassembled WGS sequence"/>
</dbReference>
<feature type="transmembrane region" description="Helical" evidence="9">
    <location>
        <begin position="314"/>
        <end position="340"/>
    </location>
</feature>
<dbReference type="GO" id="GO:0005886">
    <property type="term" value="C:plasma membrane"/>
    <property type="evidence" value="ECO:0007669"/>
    <property type="project" value="UniProtKB-SubCell"/>
</dbReference>
<gene>
    <name evidence="10" type="ORF">CXF48_01450</name>
</gene>
<dbReference type="EMBL" id="PQNK01000002">
    <property type="protein sequence ID" value="RRO87612.1"/>
    <property type="molecule type" value="Genomic_DNA"/>
</dbReference>
<feature type="compositionally biased region" description="Low complexity" evidence="8">
    <location>
        <begin position="481"/>
        <end position="496"/>
    </location>
</feature>
<dbReference type="GO" id="GO:0016758">
    <property type="term" value="F:hexosyltransferase activity"/>
    <property type="evidence" value="ECO:0007669"/>
    <property type="project" value="InterPro"/>
</dbReference>
<keyword evidence="4 9" id="KW-0812">Transmembrane</keyword>
<evidence type="ECO:0000256" key="9">
    <source>
        <dbReference type="SAM" id="Phobius"/>
    </source>
</evidence>
<feature type="transmembrane region" description="Helical" evidence="9">
    <location>
        <begin position="244"/>
        <end position="267"/>
    </location>
</feature>
<comment type="subcellular location">
    <subcellularLocation>
        <location evidence="1">Cell membrane</location>
        <topology evidence="1">Multi-pass membrane protein</topology>
    </subcellularLocation>
</comment>
<evidence type="ECO:0000256" key="2">
    <source>
        <dbReference type="ARBA" id="ARBA00022475"/>
    </source>
</evidence>
<accession>A0A3R8QFG3</accession>
<name>A0A3R8QFG3_9CORY</name>
<comment type="similarity">
    <text evidence="7">Belongs to the glycosyltransferase 87 family.</text>
</comment>
<evidence type="ECO:0000256" key="7">
    <source>
        <dbReference type="ARBA" id="ARBA00024033"/>
    </source>
</evidence>
<evidence type="ECO:0000256" key="6">
    <source>
        <dbReference type="ARBA" id="ARBA00023136"/>
    </source>
</evidence>
<feature type="region of interest" description="Disordered" evidence="8">
    <location>
        <begin position="455"/>
        <end position="551"/>
    </location>
</feature>
<keyword evidence="3" id="KW-0808">Transferase</keyword>
<evidence type="ECO:0000256" key="8">
    <source>
        <dbReference type="SAM" id="MobiDB-lite"/>
    </source>
</evidence>
<evidence type="ECO:0000256" key="3">
    <source>
        <dbReference type="ARBA" id="ARBA00022679"/>
    </source>
</evidence>
<keyword evidence="6 9" id="KW-0472">Membrane</keyword>
<feature type="compositionally biased region" description="Basic and acidic residues" evidence="8">
    <location>
        <begin position="540"/>
        <end position="551"/>
    </location>
</feature>
<feature type="compositionally biased region" description="Gly residues" evidence="8">
    <location>
        <begin position="530"/>
        <end position="539"/>
    </location>
</feature>
<organism evidence="10 11">
    <name type="scientific">Corynebacterium bovis</name>
    <dbReference type="NCBI Taxonomy" id="36808"/>
    <lineage>
        <taxon>Bacteria</taxon>
        <taxon>Bacillati</taxon>
        <taxon>Actinomycetota</taxon>
        <taxon>Actinomycetes</taxon>
        <taxon>Mycobacteriales</taxon>
        <taxon>Corynebacteriaceae</taxon>
        <taxon>Corynebacterium</taxon>
    </lineage>
</organism>
<feature type="transmembrane region" description="Helical" evidence="9">
    <location>
        <begin position="360"/>
        <end position="381"/>
    </location>
</feature>
<evidence type="ECO:0000313" key="10">
    <source>
        <dbReference type="EMBL" id="RRO87612.1"/>
    </source>
</evidence>
<feature type="transmembrane region" description="Helical" evidence="9">
    <location>
        <begin position="156"/>
        <end position="174"/>
    </location>
</feature>
<feature type="transmembrane region" description="Helical" evidence="9">
    <location>
        <begin position="427"/>
        <end position="451"/>
    </location>
</feature>
<keyword evidence="2" id="KW-1003">Cell membrane</keyword>
<reference evidence="10 11" key="1">
    <citation type="submission" date="2018-01" db="EMBL/GenBank/DDBJ databases">
        <title>Twenty Corynebacterium bovis Genomes.</title>
        <authorList>
            <person name="Gulvik C.A."/>
        </authorList>
    </citation>
    <scope>NUCLEOTIDE SEQUENCE [LARGE SCALE GENOMIC DNA]</scope>
    <source>
        <strain evidence="10 11">F6900</strain>
    </source>
</reference>
<sequence length="551" mass="57689">MCVVCSCVRTVRDRVSADASSLRARQAGPATTDTRKAGPAAVDSRRSWARTVAWVLAVGLILHRTFVLPLQGERTDDFSRVYEALSRFLGGEAVYTEYLGDATPHYLYSPGATVILSPIAAVSGDTEVARFWFVCINAVGVIAGLAWLWRRARLSFTGWLFPLALAGVFLTESVTNTLRFSNINGVLSALLAVVLVGVAGPPRGRGDGDGAVARPGRRGRRGRDGDGVARGPSRATGGGVARQALPGVALGLLILVKPFFAVLLLLPLLRRRFLLLGAAVAVPVVANVVGYLLLPDADAYRSTLMPYLRIVRSYANASIAGLGAAHGWPAVLVVGLRVVVAVGVVVGMWTVTARLWHRSFAWACAMSTILLSGTFVVATLGQQYYSLFLIPAVFTLRAAPRLFGGVTGAAGLLLVLSHNAVGSVGPVPLTGEVMTCIGWTLVVAAPVVAAVRDRRRQPARGAARARGRADAEGAVADRADAAPAPAVPGRRPVAGRRPVREGSRPDSRSRGRHRAGRGPAGTTGDLGELGDLGGLGGRGGRADRGRPAVQG</sequence>
<keyword evidence="5 9" id="KW-1133">Transmembrane helix</keyword>
<feature type="compositionally biased region" description="Basic residues" evidence="8">
    <location>
        <begin position="455"/>
        <end position="466"/>
    </location>
</feature>
<feature type="compositionally biased region" description="Basic and acidic residues" evidence="8">
    <location>
        <begin position="498"/>
        <end position="509"/>
    </location>
</feature>
<feature type="transmembrane region" description="Helical" evidence="9">
    <location>
        <begin position="131"/>
        <end position="149"/>
    </location>
</feature>
<dbReference type="InterPro" id="IPR018584">
    <property type="entry name" value="GT87"/>
</dbReference>
<feature type="transmembrane region" description="Helical" evidence="9">
    <location>
        <begin position="52"/>
        <end position="70"/>
    </location>
</feature>
<dbReference type="Pfam" id="PF09594">
    <property type="entry name" value="GT87"/>
    <property type="match status" value="1"/>
</dbReference>
<feature type="region of interest" description="Disordered" evidence="8">
    <location>
        <begin position="206"/>
        <end position="238"/>
    </location>
</feature>
<evidence type="ECO:0000256" key="5">
    <source>
        <dbReference type="ARBA" id="ARBA00022989"/>
    </source>
</evidence>
<comment type="caution">
    <text evidence="10">The sequence shown here is derived from an EMBL/GenBank/DDBJ whole genome shotgun (WGS) entry which is preliminary data.</text>
</comment>
<evidence type="ECO:0000256" key="4">
    <source>
        <dbReference type="ARBA" id="ARBA00022692"/>
    </source>
</evidence>
<feature type="transmembrane region" description="Helical" evidence="9">
    <location>
        <begin position="180"/>
        <end position="199"/>
    </location>
</feature>
<feature type="transmembrane region" description="Helical" evidence="9">
    <location>
        <begin position="273"/>
        <end position="294"/>
    </location>
</feature>